<keyword evidence="4" id="KW-1185">Reference proteome</keyword>
<keyword evidence="2" id="KW-0472">Membrane</keyword>
<evidence type="ECO:0000256" key="1">
    <source>
        <dbReference type="SAM" id="MobiDB-lite"/>
    </source>
</evidence>
<comment type="caution">
    <text evidence="3">The sequence shown here is derived from an EMBL/GenBank/DDBJ whole genome shotgun (WGS) entry which is preliminary data.</text>
</comment>
<keyword evidence="2" id="KW-0812">Transmembrane</keyword>
<dbReference type="Proteomes" id="UP000179807">
    <property type="component" value="Unassembled WGS sequence"/>
</dbReference>
<name>A0A1J4JJ02_9EUKA</name>
<feature type="transmembrane region" description="Helical" evidence="2">
    <location>
        <begin position="307"/>
        <end position="330"/>
    </location>
</feature>
<dbReference type="AlphaFoldDB" id="A0A1J4JJ02"/>
<feature type="transmembrane region" description="Helical" evidence="2">
    <location>
        <begin position="432"/>
        <end position="453"/>
    </location>
</feature>
<feature type="transmembrane region" description="Helical" evidence="2">
    <location>
        <begin position="40"/>
        <end position="61"/>
    </location>
</feature>
<dbReference type="VEuPathDB" id="TrichDB:TRFO_08905"/>
<evidence type="ECO:0000313" key="3">
    <source>
        <dbReference type="EMBL" id="OHS98335.1"/>
    </source>
</evidence>
<dbReference type="RefSeq" id="XP_068351472.1">
    <property type="nucleotide sequence ID" value="XM_068494567.1"/>
</dbReference>
<gene>
    <name evidence="3" type="ORF">TRFO_08905</name>
</gene>
<feature type="compositionally biased region" description="Basic and acidic residues" evidence="1">
    <location>
        <begin position="197"/>
        <end position="219"/>
    </location>
</feature>
<evidence type="ECO:0000313" key="4">
    <source>
        <dbReference type="Proteomes" id="UP000179807"/>
    </source>
</evidence>
<organism evidence="3 4">
    <name type="scientific">Tritrichomonas foetus</name>
    <dbReference type="NCBI Taxonomy" id="1144522"/>
    <lineage>
        <taxon>Eukaryota</taxon>
        <taxon>Metamonada</taxon>
        <taxon>Parabasalia</taxon>
        <taxon>Tritrichomonadida</taxon>
        <taxon>Tritrichomonadidae</taxon>
        <taxon>Tritrichomonas</taxon>
    </lineage>
</organism>
<evidence type="ECO:0000256" key="2">
    <source>
        <dbReference type="SAM" id="Phobius"/>
    </source>
</evidence>
<keyword evidence="2" id="KW-1133">Transmembrane helix</keyword>
<sequence length="554" mass="64066">MKHQIINRKFQYIFSIRIMASVLTENTGQPVFKFEQSLDIYHFVSLFVSSLAFILMISYAFHNLATSTIDTTYKGLITQEKNKSLYFVEAIPPPPAYSHNLIIFINIQSEHNERVTLQAAVTYQYNDEEGSPYYFMSQTLNNISNGAHKIFNTKVLLFDSLLFQITITPLSNTYSDYDQNRLNYQSDSNLLNSQISDENKSKSELNEKNQDENPQHLSRENNMPIFSDTKKYRNKDKNELNLKLKHFFSNRKNDNLFENDHSEKSNLENDSFNNNELAYQSSNSESKLTTITLQTIQNNSEFGENTIFLRIVFSIVLFSTILFLLVSVFFFGNRSIRFEQALTLISLFTAATANFPFPHFWKSWNSNFIENILTGSLSALNAMSLYLFVQKANGQNVYTILPIAVLFIVAQAFWYLTSDSAFLYLYFENNKVIWIFFLTISVTGHITFIMLFLQSIASSLCSPRATRKKLYVAYLLAFIVLFIPLLAKSIYFVFNGYHNFSLNFCYDYMGQTFLSLIFADLHWPLMFEDPLTIGAIGDQQQLRCEEDVPMPADS</sequence>
<dbReference type="GeneID" id="94829271"/>
<feature type="transmembrane region" description="Helical" evidence="2">
    <location>
        <begin position="473"/>
        <end position="494"/>
    </location>
</feature>
<protein>
    <submittedName>
        <fullName evidence="3">Uncharacterized protein</fullName>
    </submittedName>
</protein>
<accession>A0A1J4JJ02</accession>
<feature type="transmembrane region" description="Helical" evidence="2">
    <location>
        <begin position="396"/>
        <end position="416"/>
    </location>
</feature>
<feature type="transmembrane region" description="Helical" evidence="2">
    <location>
        <begin position="372"/>
        <end position="389"/>
    </location>
</feature>
<proteinExistence type="predicted"/>
<feature type="transmembrane region" description="Helical" evidence="2">
    <location>
        <begin position="342"/>
        <end position="360"/>
    </location>
</feature>
<feature type="region of interest" description="Disordered" evidence="1">
    <location>
        <begin position="197"/>
        <end position="230"/>
    </location>
</feature>
<reference evidence="3" key="1">
    <citation type="submission" date="2016-10" db="EMBL/GenBank/DDBJ databases">
        <authorList>
            <person name="Benchimol M."/>
            <person name="Almeida L.G."/>
            <person name="Vasconcelos A.T."/>
            <person name="Perreira-Neves A."/>
            <person name="Rosa I.A."/>
            <person name="Tasca T."/>
            <person name="Bogo M.R."/>
            <person name="de Souza W."/>
        </authorList>
    </citation>
    <scope>NUCLEOTIDE SEQUENCE [LARGE SCALE GENOMIC DNA]</scope>
    <source>
        <strain evidence="3">K</strain>
    </source>
</reference>
<dbReference type="EMBL" id="MLAK01001060">
    <property type="protein sequence ID" value="OHS98335.1"/>
    <property type="molecule type" value="Genomic_DNA"/>
</dbReference>